<evidence type="ECO:0000256" key="3">
    <source>
        <dbReference type="ARBA" id="ARBA00022989"/>
    </source>
</evidence>
<gene>
    <name evidence="7" type="ORF">FJR45_04115</name>
</gene>
<organism evidence="7 8">
    <name type="scientific">Sulfurimonas sediminis</name>
    <dbReference type="NCBI Taxonomy" id="2590020"/>
    <lineage>
        <taxon>Bacteria</taxon>
        <taxon>Pseudomonadati</taxon>
        <taxon>Campylobacterota</taxon>
        <taxon>Epsilonproteobacteria</taxon>
        <taxon>Campylobacterales</taxon>
        <taxon>Sulfurimonadaceae</taxon>
        <taxon>Sulfurimonas</taxon>
    </lineage>
</organism>
<evidence type="ECO:0000256" key="5">
    <source>
        <dbReference type="SAM" id="Phobius"/>
    </source>
</evidence>
<feature type="domain" description="GtrA/DPMS transmembrane" evidence="6">
    <location>
        <begin position="12"/>
        <end position="122"/>
    </location>
</feature>
<dbReference type="Pfam" id="PF04138">
    <property type="entry name" value="GtrA_DPMS_TM"/>
    <property type="match status" value="1"/>
</dbReference>
<name>A0A7M1B0E0_9BACT</name>
<feature type="transmembrane region" description="Helical" evidence="5">
    <location>
        <begin position="75"/>
        <end position="93"/>
    </location>
</feature>
<dbReference type="AlphaFoldDB" id="A0A7M1B0E0"/>
<feature type="transmembrane region" description="Helical" evidence="5">
    <location>
        <begin position="12"/>
        <end position="35"/>
    </location>
</feature>
<dbReference type="Proteomes" id="UP000593719">
    <property type="component" value="Chromosome"/>
</dbReference>
<dbReference type="GO" id="GO:0016020">
    <property type="term" value="C:membrane"/>
    <property type="evidence" value="ECO:0007669"/>
    <property type="project" value="UniProtKB-SubCell"/>
</dbReference>
<keyword evidence="2 5" id="KW-0812">Transmembrane</keyword>
<protein>
    <submittedName>
        <fullName evidence="7">GtrA family protein</fullName>
    </submittedName>
</protein>
<evidence type="ECO:0000256" key="2">
    <source>
        <dbReference type="ARBA" id="ARBA00022692"/>
    </source>
</evidence>
<feature type="transmembrane region" description="Helical" evidence="5">
    <location>
        <begin position="41"/>
        <end position="63"/>
    </location>
</feature>
<dbReference type="InterPro" id="IPR007267">
    <property type="entry name" value="GtrA_DPMS_TM"/>
</dbReference>
<feature type="transmembrane region" description="Helical" evidence="5">
    <location>
        <begin position="99"/>
        <end position="120"/>
    </location>
</feature>
<dbReference type="GO" id="GO:0000271">
    <property type="term" value="P:polysaccharide biosynthetic process"/>
    <property type="evidence" value="ECO:0007669"/>
    <property type="project" value="InterPro"/>
</dbReference>
<sequence length="123" mass="14474">MNIKSHMLQLAKYGFFGVLATLVHLLSAWAIIYFFSASVFVANTFAFFTAFVFSYVFQTLYVFHSTFHFKKFMKFFLVQYGTFLASYFLSDAFPVQNSYLHTLLIVAIMPFITFVIHKFWTFK</sequence>
<reference evidence="7 8" key="1">
    <citation type="submission" date="2019-06" db="EMBL/GenBank/DDBJ databases">
        <title>Sulfurimonas gotlandica sp. nov., a chemoautotrophic and psychrotolerant epsilonproteobacterium isolated from a pelagic redoxcline, and an emended description of the genus Sulfurimonas.</title>
        <authorList>
            <person name="Wang S."/>
            <person name="Jiang L."/>
            <person name="Shao Z."/>
        </authorList>
    </citation>
    <scope>NUCLEOTIDE SEQUENCE [LARGE SCALE GENOMIC DNA]</scope>
    <source>
        <strain evidence="7 8">S2-6</strain>
    </source>
</reference>
<dbReference type="EMBL" id="CP041235">
    <property type="protein sequence ID" value="QOP43174.1"/>
    <property type="molecule type" value="Genomic_DNA"/>
</dbReference>
<evidence type="ECO:0000256" key="4">
    <source>
        <dbReference type="ARBA" id="ARBA00023136"/>
    </source>
</evidence>
<dbReference type="KEGG" id="ssei:FJR45_04115"/>
<evidence type="ECO:0000256" key="1">
    <source>
        <dbReference type="ARBA" id="ARBA00004141"/>
    </source>
</evidence>
<dbReference type="RefSeq" id="WP_193151478.1">
    <property type="nucleotide sequence ID" value="NZ_CP041235.1"/>
</dbReference>
<evidence type="ECO:0000313" key="7">
    <source>
        <dbReference type="EMBL" id="QOP43174.1"/>
    </source>
</evidence>
<proteinExistence type="predicted"/>
<accession>A0A7M1B0E0</accession>
<evidence type="ECO:0000313" key="8">
    <source>
        <dbReference type="Proteomes" id="UP000593719"/>
    </source>
</evidence>
<keyword evidence="8" id="KW-1185">Reference proteome</keyword>
<keyword evidence="4 5" id="KW-0472">Membrane</keyword>
<comment type="subcellular location">
    <subcellularLocation>
        <location evidence="1">Membrane</location>
        <topology evidence="1">Multi-pass membrane protein</topology>
    </subcellularLocation>
</comment>
<evidence type="ECO:0000259" key="6">
    <source>
        <dbReference type="Pfam" id="PF04138"/>
    </source>
</evidence>
<keyword evidence="3 5" id="KW-1133">Transmembrane helix</keyword>